<reference evidence="3" key="2">
    <citation type="submission" date="2019-09" db="UniProtKB">
        <authorList>
            <consortium name="WormBaseParasite"/>
        </authorList>
    </citation>
    <scope>IDENTIFICATION</scope>
</reference>
<evidence type="ECO:0000313" key="2">
    <source>
        <dbReference type="Proteomes" id="UP000050761"/>
    </source>
</evidence>
<protein>
    <submittedName>
        <fullName evidence="3">Transposase</fullName>
    </submittedName>
</protein>
<dbReference type="EMBL" id="UZAH01030908">
    <property type="protein sequence ID" value="VDP12866.1"/>
    <property type="molecule type" value="Genomic_DNA"/>
</dbReference>
<dbReference type="Proteomes" id="UP000050761">
    <property type="component" value="Unassembled WGS sequence"/>
</dbReference>
<accession>A0A183G9Y1</accession>
<dbReference type="WBParaSite" id="HPBE_0001877801-mRNA-1">
    <property type="protein sequence ID" value="HPBE_0001877801-mRNA-1"/>
    <property type="gene ID" value="HPBE_0001877801"/>
</dbReference>
<proteinExistence type="predicted"/>
<sequence>MCHAPPDAVLFDEMRRHSTTYASDRPLSPLFPATARRRNSTTSFARHLGRVPGEQRARGTHVNGDEAHARAGVRLGPDLLTLRGR</sequence>
<accession>A0A3P8EZW8</accession>
<organism evidence="2 3">
    <name type="scientific">Heligmosomoides polygyrus</name>
    <name type="common">Parasitic roundworm</name>
    <dbReference type="NCBI Taxonomy" id="6339"/>
    <lineage>
        <taxon>Eukaryota</taxon>
        <taxon>Metazoa</taxon>
        <taxon>Ecdysozoa</taxon>
        <taxon>Nematoda</taxon>
        <taxon>Chromadorea</taxon>
        <taxon>Rhabditida</taxon>
        <taxon>Rhabditina</taxon>
        <taxon>Rhabditomorpha</taxon>
        <taxon>Strongyloidea</taxon>
        <taxon>Heligmosomidae</taxon>
        <taxon>Heligmosomoides</taxon>
    </lineage>
</organism>
<evidence type="ECO:0000313" key="1">
    <source>
        <dbReference type="EMBL" id="VDP12866.1"/>
    </source>
</evidence>
<keyword evidence="2" id="KW-1185">Reference proteome</keyword>
<dbReference type="AlphaFoldDB" id="A0A183G9Y1"/>
<evidence type="ECO:0000313" key="3">
    <source>
        <dbReference type="WBParaSite" id="HPBE_0001877801-mRNA-1"/>
    </source>
</evidence>
<reference evidence="1 2" key="1">
    <citation type="submission" date="2018-11" db="EMBL/GenBank/DDBJ databases">
        <authorList>
            <consortium name="Pathogen Informatics"/>
        </authorList>
    </citation>
    <scope>NUCLEOTIDE SEQUENCE [LARGE SCALE GENOMIC DNA]</scope>
</reference>
<gene>
    <name evidence="1" type="ORF">HPBE_LOCUS18777</name>
</gene>
<name>A0A183G9Y1_HELPZ</name>